<dbReference type="STRING" id="415425.SAMN05444363_2135"/>
<protein>
    <recommendedName>
        <fullName evidence="4">DUF1579 domain-containing protein</fullName>
    </recommendedName>
</protein>
<evidence type="ECO:0000313" key="2">
    <source>
        <dbReference type="EMBL" id="SHI92707.1"/>
    </source>
</evidence>
<keyword evidence="3" id="KW-1185">Reference proteome</keyword>
<organism evidence="2 3">
    <name type="scientific">Flavobacterium terrae</name>
    <dbReference type="NCBI Taxonomy" id="415425"/>
    <lineage>
        <taxon>Bacteria</taxon>
        <taxon>Pseudomonadati</taxon>
        <taxon>Bacteroidota</taxon>
        <taxon>Flavobacteriia</taxon>
        <taxon>Flavobacteriales</taxon>
        <taxon>Flavobacteriaceae</taxon>
        <taxon>Flavobacterium</taxon>
    </lineage>
</organism>
<reference evidence="3" key="1">
    <citation type="submission" date="2016-11" db="EMBL/GenBank/DDBJ databases">
        <authorList>
            <person name="Varghese N."/>
            <person name="Submissions S."/>
        </authorList>
    </citation>
    <scope>NUCLEOTIDE SEQUENCE [LARGE SCALE GENOMIC DNA]</scope>
    <source>
        <strain evidence="3">DSM 18829</strain>
    </source>
</reference>
<feature type="chain" id="PRO_5013246172" description="DUF1579 domain-containing protein" evidence="1">
    <location>
        <begin position="21"/>
        <end position="173"/>
    </location>
</feature>
<evidence type="ECO:0000256" key="1">
    <source>
        <dbReference type="SAM" id="SignalP"/>
    </source>
</evidence>
<dbReference type="EMBL" id="FQZI01000003">
    <property type="protein sequence ID" value="SHI92707.1"/>
    <property type="molecule type" value="Genomic_DNA"/>
</dbReference>
<keyword evidence="1" id="KW-0732">Signal</keyword>
<accession>A0A1M6F4S5</accession>
<gene>
    <name evidence="2" type="ORF">SAMN05444363_2135</name>
</gene>
<name>A0A1M6F4S5_9FLAO</name>
<sequence>MFMKKSTLFFFLLFTIVSFAQKPCEKDPIYNQFDFWIGEWKVYDLKGNLAGQSKITKILDNCVVLEEWTSAKEQQGLLFSGKSFNSYNSATKQWQQNWIDNTGGSTEYLTGHFENDAMHFISRPFNNGGKTTSVRKLTFYKLKDGKVRQHGEISNNEGKDWVTEYDLEYRPEN</sequence>
<dbReference type="AlphaFoldDB" id="A0A1M6F4S5"/>
<evidence type="ECO:0008006" key="4">
    <source>
        <dbReference type="Google" id="ProtNLM"/>
    </source>
</evidence>
<dbReference type="Proteomes" id="UP000184488">
    <property type="component" value="Unassembled WGS sequence"/>
</dbReference>
<feature type="signal peptide" evidence="1">
    <location>
        <begin position="1"/>
        <end position="20"/>
    </location>
</feature>
<proteinExistence type="predicted"/>
<evidence type="ECO:0000313" key="3">
    <source>
        <dbReference type="Proteomes" id="UP000184488"/>
    </source>
</evidence>